<keyword evidence="1" id="KW-0472">Membrane</keyword>
<feature type="transmembrane region" description="Helical" evidence="1">
    <location>
        <begin position="86"/>
        <end position="110"/>
    </location>
</feature>
<dbReference type="Proteomes" id="UP000681720">
    <property type="component" value="Unassembled WGS sequence"/>
</dbReference>
<comment type="caution">
    <text evidence="2">The sequence shown here is derived from an EMBL/GenBank/DDBJ whole genome shotgun (WGS) entry which is preliminary data.</text>
</comment>
<dbReference type="GO" id="GO:0005774">
    <property type="term" value="C:vacuolar membrane"/>
    <property type="evidence" value="ECO:0007669"/>
    <property type="project" value="TreeGrafter"/>
</dbReference>
<accession>A0A8S3F5N5</accession>
<keyword evidence="1" id="KW-0812">Transmembrane</keyword>
<protein>
    <submittedName>
        <fullName evidence="2">Uncharacterized protein</fullName>
    </submittedName>
</protein>
<evidence type="ECO:0000313" key="2">
    <source>
        <dbReference type="EMBL" id="CAF5105461.1"/>
    </source>
</evidence>
<evidence type="ECO:0000313" key="4">
    <source>
        <dbReference type="Proteomes" id="UP000681967"/>
    </source>
</evidence>
<dbReference type="GO" id="GO:0072665">
    <property type="term" value="P:protein localization to vacuole"/>
    <property type="evidence" value="ECO:0007669"/>
    <property type="project" value="TreeGrafter"/>
</dbReference>
<dbReference type="AlphaFoldDB" id="A0A8S3F5N5"/>
<dbReference type="InterPro" id="IPR050854">
    <property type="entry name" value="LMBD1_LysCbl_Transport"/>
</dbReference>
<dbReference type="PANTHER" id="PTHR16130">
    <property type="entry name" value="LYSOSOMAL COBALAMIN TRANSPORTER-RELATED"/>
    <property type="match status" value="1"/>
</dbReference>
<dbReference type="EMBL" id="CAJOBH010239871">
    <property type="protein sequence ID" value="CAF5105461.1"/>
    <property type="molecule type" value="Genomic_DNA"/>
</dbReference>
<evidence type="ECO:0000313" key="3">
    <source>
        <dbReference type="EMBL" id="CAF5193408.1"/>
    </source>
</evidence>
<dbReference type="PANTHER" id="PTHR16130:SF2">
    <property type="entry name" value="LYSOSOMAL COBALAMIN TRANSPORT ESCORT PROTEIN LMBD1"/>
    <property type="match status" value="1"/>
</dbReference>
<name>A0A8S3F5N5_9BILA</name>
<proteinExistence type="predicted"/>
<dbReference type="EMBL" id="CAJOBJ010339613">
    <property type="protein sequence ID" value="CAF5193408.1"/>
    <property type="molecule type" value="Genomic_DNA"/>
</dbReference>
<reference evidence="2" key="1">
    <citation type="submission" date="2021-02" db="EMBL/GenBank/DDBJ databases">
        <authorList>
            <person name="Nowell W R."/>
        </authorList>
    </citation>
    <scope>NUCLEOTIDE SEQUENCE</scope>
</reference>
<gene>
    <name evidence="2" type="ORF">BYL167_LOCUS64924</name>
    <name evidence="3" type="ORF">GIL414_LOCUS73887</name>
</gene>
<sequence length="142" mass="16741">MYRFSRGRTKPQAILMLCSLLMFIVVAINIFVYLLIPQYAIYGDQYYSSTSTNGTIVVKPCTQFVTTDDCQMTVMGRIILRFFYKVWFFGAIYFCLSWVYLVMFVVSFFWKLIRNRESNIQEYTVETLLEAGGEDEDDRLIE</sequence>
<organism evidence="2 4">
    <name type="scientific">Rotaria magnacalcarata</name>
    <dbReference type="NCBI Taxonomy" id="392030"/>
    <lineage>
        <taxon>Eukaryota</taxon>
        <taxon>Metazoa</taxon>
        <taxon>Spiralia</taxon>
        <taxon>Gnathifera</taxon>
        <taxon>Rotifera</taxon>
        <taxon>Eurotatoria</taxon>
        <taxon>Bdelloidea</taxon>
        <taxon>Philodinida</taxon>
        <taxon>Philodinidae</taxon>
        <taxon>Rotaria</taxon>
    </lineage>
</organism>
<evidence type="ECO:0000256" key="1">
    <source>
        <dbReference type="SAM" id="Phobius"/>
    </source>
</evidence>
<dbReference type="Proteomes" id="UP000681967">
    <property type="component" value="Unassembled WGS sequence"/>
</dbReference>
<feature type="transmembrane region" description="Helical" evidence="1">
    <location>
        <begin position="12"/>
        <end position="36"/>
    </location>
</feature>
<keyword evidence="1" id="KW-1133">Transmembrane helix</keyword>